<sequence>MAEPEDPWEDAGDDLDVPSNGGTSRDGHHERTNLHLIDVKAKLDNLRKTIESEGKHRRIEFAIQNAKMVTRDWIVGYGTQTLFNANTDNLVQQILFAFRMGNGYDIGKYFAFDGAGKPDHSNGSTGYDKFRIKLKHKLHLLLGQEPRIDTEPVEGGRTMVFYN</sequence>
<protein>
    <submittedName>
        <fullName evidence="2">Uncharacterized protein</fullName>
    </submittedName>
</protein>
<feature type="region of interest" description="Disordered" evidence="1">
    <location>
        <begin position="1"/>
        <end position="31"/>
    </location>
</feature>
<gene>
    <name evidence="2" type="ORF">SEMRO_313_G114940.1</name>
</gene>
<organism evidence="2 3">
    <name type="scientific">Seminavis robusta</name>
    <dbReference type="NCBI Taxonomy" id="568900"/>
    <lineage>
        <taxon>Eukaryota</taxon>
        <taxon>Sar</taxon>
        <taxon>Stramenopiles</taxon>
        <taxon>Ochrophyta</taxon>
        <taxon>Bacillariophyta</taxon>
        <taxon>Bacillariophyceae</taxon>
        <taxon>Bacillariophycidae</taxon>
        <taxon>Naviculales</taxon>
        <taxon>Naviculaceae</taxon>
        <taxon>Seminavis</taxon>
    </lineage>
</organism>
<comment type="caution">
    <text evidence="2">The sequence shown here is derived from an EMBL/GenBank/DDBJ whole genome shotgun (WGS) entry which is preliminary data.</text>
</comment>
<keyword evidence="3" id="KW-1185">Reference proteome</keyword>
<evidence type="ECO:0000313" key="3">
    <source>
        <dbReference type="Proteomes" id="UP001153069"/>
    </source>
</evidence>
<proteinExistence type="predicted"/>
<feature type="compositionally biased region" description="Acidic residues" evidence="1">
    <location>
        <begin position="1"/>
        <end position="16"/>
    </location>
</feature>
<accession>A0A9N8DS01</accession>
<evidence type="ECO:0000313" key="2">
    <source>
        <dbReference type="EMBL" id="CAB9507622.1"/>
    </source>
</evidence>
<evidence type="ECO:0000256" key="1">
    <source>
        <dbReference type="SAM" id="MobiDB-lite"/>
    </source>
</evidence>
<reference evidence="2" key="1">
    <citation type="submission" date="2020-06" db="EMBL/GenBank/DDBJ databases">
        <authorList>
            <consortium name="Plant Systems Biology data submission"/>
        </authorList>
    </citation>
    <scope>NUCLEOTIDE SEQUENCE</scope>
    <source>
        <strain evidence="2">D6</strain>
    </source>
</reference>
<name>A0A9N8DS01_9STRA</name>
<dbReference type="AlphaFoldDB" id="A0A9N8DS01"/>
<dbReference type="EMBL" id="CAICTM010000312">
    <property type="protein sequence ID" value="CAB9507622.1"/>
    <property type="molecule type" value="Genomic_DNA"/>
</dbReference>
<dbReference type="Proteomes" id="UP001153069">
    <property type="component" value="Unassembled WGS sequence"/>
</dbReference>